<proteinExistence type="predicted"/>
<evidence type="ECO:0000313" key="2">
    <source>
        <dbReference type="Proteomes" id="UP000326340"/>
    </source>
</evidence>
<reference evidence="1 2" key="1">
    <citation type="journal article" date="2019" name="Sci. Rep.">
        <title>Colletotrichum shisoi sp. nov., an anthracnose pathogen of Perilla frutescens in Japan: molecular phylogenetic, morphological and genomic evidence.</title>
        <authorList>
            <person name="Gan P."/>
            <person name="Tsushima A."/>
            <person name="Hiroyama R."/>
            <person name="Narusaka M."/>
            <person name="Takano Y."/>
            <person name="Narusaka Y."/>
            <person name="Kawaradani M."/>
            <person name="Damm U."/>
            <person name="Shirasu K."/>
        </authorList>
    </citation>
    <scope>NUCLEOTIDE SEQUENCE [LARGE SCALE GENOMIC DNA]</scope>
    <source>
        <strain evidence="1 2">PG-2018a</strain>
    </source>
</reference>
<protein>
    <submittedName>
        <fullName evidence="1">Uncharacterized protein</fullName>
    </submittedName>
</protein>
<organism evidence="1 2">
    <name type="scientific">Colletotrichum shisoi</name>
    <dbReference type="NCBI Taxonomy" id="2078593"/>
    <lineage>
        <taxon>Eukaryota</taxon>
        <taxon>Fungi</taxon>
        <taxon>Dikarya</taxon>
        <taxon>Ascomycota</taxon>
        <taxon>Pezizomycotina</taxon>
        <taxon>Sordariomycetes</taxon>
        <taxon>Hypocreomycetidae</taxon>
        <taxon>Glomerellales</taxon>
        <taxon>Glomerellaceae</taxon>
        <taxon>Colletotrichum</taxon>
        <taxon>Colletotrichum destructivum species complex</taxon>
    </lineage>
</organism>
<gene>
    <name evidence="1" type="ORF">CSHISOI_07759</name>
</gene>
<keyword evidence="2" id="KW-1185">Reference proteome</keyword>
<dbReference type="AlphaFoldDB" id="A0A5Q4BMH2"/>
<dbReference type="Proteomes" id="UP000326340">
    <property type="component" value="Unassembled WGS sequence"/>
</dbReference>
<name>A0A5Q4BMH2_9PEZI</name>
<dbReference type="EMBL" id="PUHP01000862">
    <property type="protein sequence ID" value="TQN67684.1"/>
    <property type="molecule type" value="Genomic_DNA"/>
</dbReference>
<comment type="caution">
    <text evidence="1">The sequence shown here is derived from an EMBL/GenBank/DDBJ whole genome shotgun (WGS) entry which is preliminary data.</text>
</comment>
<evidence type="ECO:0000313" key="1">
    <source>
        <dbReference type="EMBL" id="TQN67684.1"/>
    </source>
</evidence>
<sequence length="102" mass="11222">MTVVASSPNPSFLSRCASAAAPPVCLPGKKSRLVVLVLVVVACPLEKRQFRMRWDPTSGPRGSPSHASFFRFAFHPQRRRCARLLAGRIEMLACQTLMGPRS</sequence>
<accession>A0A5Q4BMH2</accession>